<protein>
    <submittedName>
        <fullName evidence="1">GYD domain-containing protein</fullName>
    </submittedName>
</protein>
<evidence type="ECO:0000313" key="1">
    <source>
        <dbReference type="EMBL" id="MFD1196256.1"/>
    </source>
</evidence>
<reference evidence="2" key="1">
    <citation type="journal article" date="2019" name="Int. J. Syst. Evol. Microbiol.">
        <title>The Global Catalogue of Microorganisms (GCM) 10K type strain sequencing project: providing services to taxonomists for standard genome sequencing and annotation.</title>
        <authorList>
            <consortium name="The Broad Institute Genomics Platform"/>
            <consortium name="The Broad Institute Genome Sequencing Center for Infectious Disease"/>
            <person name="Wu L."/>
            <person name="Ma J."/>
        </authorList>
    </citation>
    <scope>NUCLEOTIDE SEQUENCE [LARGE SCALE GENOMIC DNA]</scope>
    <source>
        <strain evidence="2">CCUG 55328</strain>
    </source>
</reference>
<evidence type="ECO:0000313" key="2">
    <source>
        <dbReference type="Proteomes" id="UP001597151"/>
    </source>
</evidence>
<dbReference type="Proteomes" id="UP001597151">
    <property type="component" value="Unassembled WGS sequence"/>
</dbReference>
<accession>A0ABW3TJS7</accession>
<gene>
    <name evidence="1" type="ORF">ACFQ3C_16420</name>
</gene>
<organism evidence="1 2">
    <name type="scientific">Seohaeicola saemankumensis</name>
    <dbReference type="NCBI Taxonomy" id="481181"/>
    <lineage>
        <taxon>Bacteria</taxon>
        <taxon>Pseudomonadati</taxon>
        <taxon>Pseudomonadota</taxon>
        <taxon>Alphaproteobacteria</taxon>
        <taxon>Rhodobacterales</taxon>
        <taxon>Roseobacteraceae</taxon>
        <taxon>Seohaeicola</taxon>
    </lineage>
</organism>
<comment type="caution">
    <text evidence="1">The sequence shown here is derived from an EMBL/GenBank/DDBJ whole genome shotgun (WGS) entry which is preliminary data.</text>
</comment>
<dbReference type="RefSeq" id="WP_380794029.1">
    <property type="nucleotide sequence ID" value="NZ_JBHTKR010000006.1"/>
</dbReference>
<proteinExistence type="predicted"/>
<keyword evidence="2" id="KW-1185">Reference proteome</keyword>
<dbReference type="EMBL" id="JBHTKR010000006">
    <property type="protein sequence ID" value="MFD1196256.1"/>
    <property type="molecule type" value="Genomic_DNA"/>
</dbReference>
<sequence>MPFYMFQARYTSEAIKAMIDTPQDREAGARPLVEAMGAKLHNLFFCMGQDDVVAIIEAPDDETMAAASFIIGGSGAFSGGATTKLMTAKQAMSAMKKAQAGRASYKPATG</sequence>
<dbReference type="InterPro" id="IPR014845">
    <property type="entry name" value="GYD/TTHA1554"/>
</dbReference>
<name>A0ABW3TJS7_9RHOB</name>
<dbReference type="Pfam" id="PF08734">
    <property type="entry name" value="GYD"/>
    <property type="match status" value="1"/>
</dbReference>